<dbReference type="GO" id="GO:0005737">
    <property type="term" value="C:cytoplasm"/>
    <property type="evidence" value="ECO:0007669"/>
    <property type="project" value="TreeGrafter"/>
</dbReference>
<reference evidence="3 4" key="2">
    <citation type="submission" date="2018-11" db="EMBL/GenBank/DDBJ databases">
        <authorList>
            <consortium name="Pathogen Informatics"/>
        </authorList>
    </citation>
    <scope>NUCLEOTIDE SEQUENCE [LARGE SCALE GENOMIC DNA]</scope>
    <source>
        <strain evidence="3 4">Costa Rica</strain>
    </source>
</reference>
<reference evidence="5" key="1">
    <citation type="submission" date="2017-02" db="UniProtKB">
        <authorList>
            <consortium name="WormBaseParasite"/>
        </authorList>
    </citation>
    <scope>IDENTIFICATION</scope>
</reference>
<evidence type="ECO:0000256" key="1">
    <source>
        <dbReference type="SAM" id="MobiDB-lite"/>
    </source>
</evidence>
<dbReference type="PROSITE" id="PS50191">
    <property type="entry name" value="CRAL_TRIO"/>
    <property type="match status" value="1"/>
</dbReference>
<dbReference type="CDD" id="cd00170">
    <property type="entry name" value="SEC14"/>
    <property type="match status" value="1"/>
</dbReference>
<accession>A0A0R3PHX8</accession>
<dbReference type="Pfam" id="PF00650">
    <property type="entry name" value="CRAL_TRIO"/>
    <property type="match status" value="1"/>
</dbReference>
<dbReference type="AlphaFoldDB" id="A0A0R3PHX8"/>
<gene>
    <name evidence="3" type="ORF">ACOC_LOCUS3956</name>
</gene>
<protein>
    <submittedName>
        <fullName evidence="5">CRAL-TRIO domain-containing protein</fullName>
    </submittedName>
</protein>
<feature type="region of interest" description="Disordered" evidence="1">
    <location>
        <begin position="204"/>
        <end position="235"/>
    </location>
</feature>
<proteinExistence type="predicted"/>
<dbReference type="STRING" id="334426.A0A0R3PHX8"/>
<dbReference type="EMBL" id="UYYA01001642">
    <property type="protein sequence ID" value="VDM55541.1"/>
    <property type="molecule type" value="Genomic_DNA"/>
</dbReference>
<dbReference type="WBParaSite" id="ACOC_0000395501-mRNA-1">
    <property type="protein sequence ID" value="ACOC_0000395501-mRNA-1"/>
    <property type="gene ID" value="ACOC_0000395501"/>
</dbReference>
<dbReference type="InterPro" id="IPR001251">
    <property type="entry name" value="CRAL-TRIO_dom"/>
</dbReference>
<dbReference type="Gene3D" id="3.40.525.10">
    <property type="entry name" value="CRAL-TRIO lipid binding domain"/>
    <property type="match status" value="1"/>
</dbReference>
<evidence type="ECO:0000259" key="2">
    <source>
        <dbReference type="PROSITE" id="PS50191"/>
    </source>
</evidence>
<dbReference type="SMART" id="SM00516">
    <property type="entry name" value="SEC14"/>
    <property type="match status" value="1"/>
</dbReference>
<sequence length="235" mass="26828">MFPYHHYCLDLTNVDYPNRLEKAITQIIKDDFTERFCISLVDRSVRSGNVHVFVHKMEGTDLKEIMKVIPLSYVLHSYFMLHEVFGRAVTETEKKTGRPSSWVTILDLKGLNLSDFLNPLSSPVQLARLVVKVWSEYFSDNMCKLLIVNPPGIVSLMFKISKFIMDSRTANQLAFLSDVSELHNYLEPQAIPVEYGGTWRDDSGYAKPPESCTRPLQPVTSSDYRGVSRGLDFPV</sequence>
<dbReference type="InterPro" id="IPR051064">
    <property type="entry name" value="SEC14/CRAL-TRIO_domain"/>
</dbReference>
<organism evidence="5">
    <name type="scientific">Angiostrongylus costaricensis</name>
    <name type="common">Nematode worm</name>
    <dbReference type="NCBI Taxonomy" id="334426"/>
    <lineage>
        <taxon>Eukaryota</taxon>
        <taxon>Metazoa</taxon>
        <taxon>Ecdysozoa</taxon>
        <taxon>Nematoda</taxon>
        <taxon>Chromadorea</taxon>
        <taxon>Rhabditida</taxon>
        <taxon>Rhabditina</taxon>
        <taxon>Rhabditomorpha</taxon>
        <taxon>Strongyloidea</taxon>
        <taxon>Metastrongylidae</taxon>
        <taxon>Angiostrongylus</taxon>
    </lineage>
</organism>
<dbReference type="OrthoDB" id="1434354at2759"/>
<dbReference type="SUPFAM" id="SSF52087">
    <property type="entry name" value="CRAL/TRIO domain"/>
    <property type="match status" value="1"/>
</dbReference>
<name>A0A0R3PHX8_ANGCS</name>
<evidence type="ECO:0000313" key="5">
    <source>
        <dbReference type="WBParaSite" id="ACOC_0000395501-mRNA-1"/>
    </source>
</evidence>
<evidence type="ECO:0000313" key="3">
    <source>
        <dbReference type="EMBL" id="VDM55541.1"/>
    </source>
</evidence>
<feature type="domain" description="CRAL-TRIO" evidence="2">
    <location>
        <begin position="28"/>
        <end position="203"/>
    </location>
</feature>
<evidence type="ECO:0000313" key="4">
    <source>
        <dbReference type="Proteomes" id="UP000267027"/>
    </source>
</evidence>
<dbReference type="InterPro" id="IPR036865">
    <property type="entry name" value="CRAL-TRIO_dom_sf"/>
</dbReference>
<dbReference type="PANTHER" id="PTHR23324">
    <property type="entry name" value="SEC14 RELATED PROTEIN"/>
    <property type="match status" value="1"/>
</dbReference>
<keyword evidence="4" id="KW-1185">Reference proteome</keyword>
<dbReference type="OMA" id="MDSRTAN"/>
<dbReference type="Proteomes" id="UP000267027">
    <property type="component" value="Unassembled WGS sequence"/>
</dbReference>
<dbReference type="PANTHER" id="PTHR23324:SF86">
    <property type="entry name" value="CRAL-TRIO DOMAIN-CONTAINING PROTEIN"/>
    <property type="match status" value="1"/>
</dbReference>